<dbReference type="InterPro" id="IPR043502">
    <property type="entry name" value="DNA/RNA_pol_sf"/>
</dbReference>
<protein>
    <recommendedName>
        <fullName evidence="2">Reverse transcriptase domain-containing protein</fullName>
    </recommendedName>
</protein>
<feature type="region of interest" description="Disordered" evidence="1">
    <location>
        <begin position="1"/>
        <end position="27"/>
    </location>
</feature>
<dbReference type="PROSITE" id="PS50878">
    <property type="entry name" value="RT_POL"/>
    <property type="match status" value="1"/>
</dbReference>
<dbReference type="InterPro" id="IPR000477">
    <property type="entry name" value="RT_dom"/>
</dbReference>
<feature type="compositionally biased region" description="Polar residues" evidence="1">
    <location>
        <begin position="1"/>
        <end position="23"/>
    </location>
</feature>
<gene>
    <name evidence="3" type="ORF">g.25286</name>
</gene>
<evidence type="ECO:0000313" key="3">
    <source>
        <dbReference type="EMBL" id="JAS71188.1"/>
    </source>
</evidence>
<feature type="domain" description="Reverse transcriptase" evidence="2">
    <location>
        <begin position="1"/>
        <end position="142"/>
    </location>
</feature>
<dbReference type="EMBL" id="GECU01036518">
    <property type="protein sequence ID" value="JAS71188.1"/>
    <property type="molecule type" value="Transcribed_RNA"/>
</dbReference>
<organism evidence="3">
    <name type="scientific">Homalodisca liturata</name>
    <dbReference type="NCBI Taxonomy" id="320908"/>
    <lineage>
        <taxon>Eukaryota</taxon>
        <taxon>Metazoa</taxon>
        <taxon>Ecdysozoa</taxon>
        <taxon>Arthropoda</taxon>
        <taxon>Hexapoda</taxon>
        <taxon>Insecta</taxon>
        <taxon>Pterygota</taxon>
        <taxon>Neoptera</taxon>
        <taxon>Paraneoptera</taxon>
        <taxon>Hemiptera</taxon>
        <taxon>Auchenorrhyncha</taxon>
        <taxon>Membracoidea</taxon>
        <taxon>Cicadellidae</taxon>
        <taxon>Cicadellinae</taxon>
        <taxon>Proconiini</taxon>
        <taxon>Homalodisca</taxon>
    </lineage>
</organism>
<dbReference type="Pfam" id="PF00078">
    <property type="entry name" value="RVT_1"/>
    <property type="match status" value="1"/>
</dbReference>
<accession>A0A1B6H8Z8</accession>
<dbReference type="AlphaFoldDB" id="A0A1B6H8Z8"/>
<sequence>MVLQLSNQQKPTGGNTHSANGKSKSIRSKMKPITRGVPQGSVLGPVLFILYTNDFPKHMQGYCKSLMYADDTVLLLGRPKAEQLEVDSYIALNMAVQYCHNNDLVVNENKTKQLVLGRRKEHTGRLPELEEATATKYLGVTLDDKLSWTEHIDSLCSKLSTGLFVIRRIKILCDMTTAKIAYHALFESHLQYGIAVWGGTTARNLQRVLVLQKRAIRILSNLQSRESCRKAFQELKILTVHNLYILEAIKHVYIKMPELASNGSQTHQHNTRHAHNYCLPIHHLSSTEKKTSYSGAKMWNALPEEMKKTDKLHFGQRLKIWLQDRPFYSVNEFFDRTSNL</sequence>
<dbReference type="SUPFAM" id="SSF56672">
    <property type="entry name" value="DNA/RNA polymerases"/>
    <property type="match status" value="1"/>
</dbReference>
<dbReference type="PANTHER" id="PTHR33332">
    <property type="entry name" value="REVERSE TRANSCRIPTASE DOMAIN-CONTAINING PROTEIN"/>
    <property type="match status" value="1"/>
</dbReference>
<name>A0A1B6H8Z8_9HEMI</name>
<evidence type="ECO:0000259" key="2">
    <source>
        <dbReference type="PROSITE" id="PS50878"/>
    </source>
</evidence>
<evidence type="ECO:0000256" key="1">
    <source>
        <dbReference type="SAM" id="MobiDB-lite"/>
    </source>
</evidence>
<reference evidence="3" key="1">
    <citation type="submission" date="2015-11" db="EMBL/GenBank/DDBJ databases">
        <title>De novo transcriptome assembly of four potential Pierce s Disease insect vectors from Arizona vineyards.</title>
        <authorList>
            <person name="Tassone E.E."/>
        </authorList>
    </citation>
    <scope>NUCLEOTIDE SEQUENCE</scope>
</reference>
<dbReference type="GO" id="GO:0071897">
    <property type="term" value="P:DNA biosynthetic process"/>
    <property type="evidence" value="ECO:0007669"/>
    <property type="project" value="UniProtKB-ARBA"/>
</dbReference>
<proteinExistence type="predicted"/>